<dbReference type="SUPFAM" id="SSF53098">
    <property type="entry name" value="Ribonuclease H-like"/>
    <property type="match status" value="1"/>
</dbReference>
<organism evidence="3 4">
    <name type="scientific">Symbiodinium natans</name>
    <dbReference type="NCBI Taxonomy" id="878477"/>
    <lineage>
        <taxon>Eukaryota</taxon>
        <taxon>Sar</taxon>
        <taxon>Alveolata</taxon>
        <taxon>Dinophyceae</taxon>
        <taxon>Suessiales</taxon>
        <taxon>Symbiodiniaceae</taxon>
        <taxon>Symbiodinium</taxon>
    </lineage>
</organism>
<dbReference type="EMBL" id="CAJNDS010002516">
    <property type="protein sequence ID" value="CAE7507779.1"/>
    <property type="molecule type" value="Genomic_DNA"/>
</dbReference>
<evidence type="ECO:0000259" key="2">
    <source>
        <dbReference type="Pfam" id="PF01612"/>
    </source>
</evidence>
<dbReference type="InterPro" id="IPR002562">
    <property type="entry name" value="3'-5'_exonuclease_dom"/>
</dbReference>
<dbReference type="InterPro" id="IPR012337">
    <property type="entry name" value="RNaseH-like_sf"/>
</dbReference>
<keyword evidence="1" id="KW-1133">Transmembrane helix</keyword>
<keyword evidence="1" id="KW-0472">Membrane</keyword>
<comment type="caution">
    <text evidence="3">The sequence shown here is derived from an EMBL/GenBank/DDBJ whole genome shotgun (WGS) entry which is preliminary data.</text>
</comment>
<accession>A0A812T0E0</accession>
<dbReference type="PANTHER" id="PTHR47765:SF2">
    <property type="entry name" value="EXONUCLEASE MUT-7 HOMOLOG"/>
    <property type="match status" value="1"/>
</dbReference>
<evidence type="ECO:0000313" key="3">
    <source>
        <dbReference type="EMBL" id="CAE7507779.1"/>
    </source>
</evidence>
<dbReference type="InterPro" id="IPR036397">
    <property type="entry name" value="RNaseH_sf"/>
</dbReference>
<protein>
    <submittedName>
        <fullName evidence="3">EXD3 protein</fullName>
    </submittedName>
</protein>
<dbReference type="GO" id="GO:0003676">
    <property type="term" value="F:nucleic acid binding"/>
    <property type="evidence" value="ECO:0007669"/>
    <property type="project" value="InterPro"/>
</dbReference>
<dbReference type="AlphaFoldDB" id="A0A812T0E0"/>
<sequence length="245" mass="27818">MDYIMKREAMTKLFFGFPHDLIRLNMLFGPYGRSFSGKDYLASVLDLYTQRIRRVQVSNPRAEDTPLGRESLMGEALQVDDFVKVAEIGQHPLPPYPIQEHSEQVFIVGGHQSLSRLVEKYLGETLNKQYRVSNWNFRPLSTAQVIYAATDAHVLLRLESALREQQVLPQRTWGVSARARRPSETEVAEASPALMRWSRVLSSLGNRALSQAVSAVDVDFIVGSLLLASVLCCFLFTFLRMFISY</sequence>
<feature type="domain" description="3'-5' exonuclease" evidence="2">
    <location>
        <begin position="104"/>
        <end position="165"/>
    </location>
</feature>
<dbReference type="OrthoDB" id="10261556at2759"/>
<dbReference type="Pfam" id="PF01612">
    <property type="entry name" value="DNA_pol_A_exo1"/>
    <property type="match status" value="1"/>
</dbReference>
<dbReference type="GO" id="GO:0006139">
    <property type="term" value="P:nucleobase-containing compound metabolic process"/>
    <property type="evidence" value="ECO:0007669"/>
    <property type="project" value="InterPro"/>
</dbReference>
<keyword evidence="1" id="KW-0812">Transmembrane</keyword>
<evidence type="ECO:0000256" key="1">
    <source>
        <dbReference type="SAM" id="Phobius"/>
    </source>
</evidence>
<proteinExistence type="predicted"/>
<dbReference type="Proteomes" id="UP000604046">
    <property type="component" value="Unassembled WGS sequence"/>
</dbReference>
<dbReference type="InterPro" id="IPR052408">
    <property type="entry name" value="Exonuclease_MUT-7-like"/>
</dbReference>
<dbReference type="PANTHER" id="PTHR47765">
    <property type="entry name" value="3'-5' EXONUCLEASE DOMAIN-CONTAINING PROTEIN"/>
    <property type="match status" value="1"/>
</dbReference>
<dbReference type="Gene3D" id="3.30.420.10">
    <property type="entry name" value="Ribonuclease H-like superfamily/Ribonuclease H"/>
    <property type="match status" value="1"/>
</dbReference>
<gene>
    <name evidence="3" type="primary">EXD3</name>
    <name evidence="3" type="ORF">SNAT2548_LOCUS28436</name>
</gene>
<name>A0A812T0E0_9DINO</name>
<feature type="transmembrane region" description="Helical" evidence="1">
    <location>
        <begin position="220"/>
        <end position="243"/>
    </location>
</feature>
<keyword evidence="4" id="KW-1185">Reference proteome</keyword>
<evidence type="ECO:0000313" key="4">
    <source>
        <dbReference type="Proteomes" id="UP000604046"/>
    </source>
</evidence>
<dbReference type="GO" id="GO:0008408">
    <property type="term" value="F:3'-5' exonuclease activity"/>
    <property type="evidence" value="ECO:0007669"/>
    <property type="project" value="InterPro"/>
</dbReference>
<reference evidence="3" key="1">
    <citation type="submission" date="2021-02" db="EMBL/GenBank/DDBJ databases">
        <authorList>
            <person name="Dougan E. K."/>
            <person name="Rhodes N."/>
            <person name="Thang M."/>
            <person name="Chan C."/>
        </authorList>
    </citation>
    <scope>NUCLEOTIDE SEQUENCE</scope>
</reference>